<evidence type="ECO:0000313" key="2">
    <source>
        <dbReference type="EMBL" id="MTI28514.1"/>
    </source>
</evidence>
<keyword evidence="1" id="KW-1133">Transmembrane helix</keyword>
<evidence type="ECO:0000256" key="1">
    <source>
        <dbReference type="SAM" id="Phobius"/>
    </source>
</evidence>
<feature type="transmembrane region" description="Helical" evidence="1">
    <location>
        <begin position="7"/>
        <end position="24"/>
    </location>
</feature>
<dbReference type="EMBL" id="SMLW01000666">
    <property type="protein sequence ID" value="MTI28514.1"/>
    <property type="molecule type" value="Genomic_DNA"/>
</dbReference>
<accession>A0ABW9RW98</accession>
<keyword evidence="1" id="KW-0472">Membrane</keyword>
<protein>
    <submittedName>
        <fullName evidence="2">DUF4230 domain-containing protein</fullName>
    </submittedName>
</protein>
<sequence length="204" mass="23673">MRIILKIFPWLIIILLGIWAYITYKSDQNVETVINRSAILQEIETLGKLELVKYNFKEITEVTEVSKEYFRFFKLGPDSKIALISEGQAVGCIDLTKIRESDLVLENDTLYVKLPSPEICYYKLDMEKTRIYSLQTNPMKDEKKFIQKAYKHAEREIKASALNSGILEQTRENAETILKPLLEQISGHKVILTTRIEEVEIDLN</sequence>
<keyword evidence="1" id="KW-0812">Transmembrane</keyword>
<dbReference type="InterPro" id="IPR025324">
    <property type="entry name" value="DUF4230"/>
</dbReference>
<dbReference type="Pfam" id="PF14014">
    <property type="entry name" value="DUF4230"/>
    <property type="match status" value="1"/>
</dbReference>
<dbReference type="Proteomes" id="UP000798808">
    <property type="component" value="Unassembled WGS sequence"/>
</dbReference>
<gene>
    <name evidence="2" type="ORF">E1163_26390</name>
</gene>
<proteinExistence type="predicted"/>
<keyword evidence="3" id="KW-1185">Reference proteome</keyword>
<organism evidence="2 3">
    <name type="scientific">Fulvivirga kasyanovii</name>
    <dbReference type="NCBI Taxonomy" id="396812"/>
    <lineage>
        <taxon>Bacteria</taxon>
        <taxon>Pseudomonadati</taxon>
        <taxon>Bacteroidota</taxon>
        <taxon>Cytophagia</taxon>
        <taxon>Cytophagales</taxon>
        <taxon>Fulvivirgaceae</taxon>
        <taxon>Fulvivirga</taxon>
    </lineage>
</organism>
<comment type="caution">
    <text evidence="2">The sequence shown here is derived from an EMBL/GenBank/DDBJ whole genome shotgun (WGS) entry which is preliminary data.</text>
</comment>
<dbReference type="RefSeq" id="WP_155176118.1">
    <property type="nucleotide sequence ID" value="NZ_BAAAFL010000012.1"/>
</dbReference>
<reference evidence="2 3" key="1">
    <citation type="submission" date="2019-02" db="EMBL/GenBank/DDBJ databases">
        <authorList>
            <person name="Goldberg S.R."/>
            <person name="Haltli B.A."/>
            <person name="Correa H."/>
            <person name="Russell K.G."/>
        </authorList>
    </citation>
    <scope>NUCLEOTIDE SEQUENCE [LARGE SCALE GENOMIC DNA]</scope>
    <source>
        <strain evidence="2 3">JCM 16186</strain>
    </source>
</reference>
<evidence type="ECO:0000313" key="3">
    <source>
        <dbReference type="Proteomes" id="UP000798808"/>
    </source>
</evidence>
<name>A0ABW9RW98_9BACT</name>